<evidence type="ECO:0000313" key="1">
    <source>
        <dbReference type="EMBL" id="UYG51007.1"/>
    </source>
</evidence>
<accession>A0ABY6G9D9</accession>
<gene>
    <name evidence="1" type="ORF">M9799_13035</name>
</gene>
<dbReference type="RefSeq" id="WP_231042101.1">
    <property type="nucleotide sequence ID" value="NZ_CP106881.1"/>
</dbReference>
<organism evidence="1 2">
    <name type="scientific">Comamonas endophytica</name>
    <dbReference type="NCBI Taxonomy" id="2949090"/>
    <lineage>
        <taxon>Bacteria</taxon>
        <taxon>Pseudomonadati</taxon>
        <taxon>Pseudomonadota</taxon>
        <taxon>Betaproteobacteria</taxon>
        <taxon>Burkholderiales</taxon>
        <taxon>Comamonadaceae</taxon>
        <taxon>Comamonas</taxon>
    </lineage>
</organism>
<reference evidence="1" key="1">
    <citation type="submission" date="2022-09" db="EMBL/GenBank/DDBJ databases">
        <title>The complete genome of Acidovorax sp. 5MLIR.</title>
        <authorList>
            <person name="Liu L."/>
            <person name="Yue J."/>
            <person name="Yang F."/>
            <person name="Yuan J."/>
            <person name="Li L."/>
        </authorList>
    </citation>
    <scope>NUCLEOTIDE SEQUENCE</scope>
    <source>
        <strain evidence="1">5MLIR</strain>
    </source>
</reference>
<keyword evidence="2" id="KW-1185">Reference proteome</keyword>
<proteinExistence type="predicted"/>
<dbReference type="EMBL" id="CP106881">
    <property type="protein sequence ID" value="UYG51007.1"/>
    <property type="molecule type" value="Genomic_DNA"/>
</dbReference>
<protein>
    <submittedName>
        <fullName evidence="1">Uncharacterized protein</fullName>
    </submittedName>
</protein>
<dbReference type="Proteomes" id="UP001162800">
    <property type="component" value="Chromosome"/>
</dbReference>
<evidence type="ECO:0000313" key="2">
    <source>
        <dbReference type="Proteomes" id="UP001162800"/>
    </source>
</evidence>
<name>A0ABY6G9D9_9BURK</name>
<sequence length="120" mass="13211">MPLDYLDFDYSEDDEGTATWDALASVTAERVPALVAEVEQLLRWASRTFAGRRGPIEEGGEWDLDLHAQQDDGRPLAIGFDEASGHLRLGTVPGQRVTLGLTLSASTAFSEAMRRRYAID</sequence>